<dbReference type="AlphaFoldDB" id="F6BA33"/>
<dbReference type="HOGENOM" id="CLU_046648_0_0_9"/>
<dbReference type="PIRSF" id="PIRSF016202">
    <property type="entry name" value="PH1107"/>
    <property type="match status" value="1"/>
</dbReference>
<gene>
    <name evidence="4" type="ordered locus">Desca_2163</name>
</gene>
<reference evidence="4 5" key="1">
    <citation type="submission" date="2011-05" db="EMBL/GenBank/DDBJ databases">
        <title>Complete sequence of Desulfotomaculum carboxydivorans CO-1-SRB.</title>
        <authorList>
            <consortium name="US DOE Joint Genome Institute"/>
            <person name="Lucas S."/>
            <person name="Han J."/>
            <person name="Lapidus A."/>
            <person name="Cheng J.-F."/>
            <person name="Goodwin L."/>
            <person name="Pitluck S."/>
            <person name="Peters L."/>
            <person name="Mikhailova N."/>
            <person name="Lu M."/>
            <person name="Han C."/>
            <person name="Tapia R."/>
            <person name="Land M."/>
            <person name="Hauser L."/>
            <person name="Kyrpides N."/>
            <person name="Ivanova N."/>
            <person name="Pagani I."/>
            <person name="Stams A."/>
            <person name="Plugge C."/>
            <person name="Muyzer G."/>
            <person name="Kuever J."/>
            <person name="Parshina S."/>
            <person name="Ivanova A."/>
            <person name="Nazina T."/>
            <person name="Woyke T."/>
        </authorList>
    </citation>
    <scope>NUCLEOTIDE SEQUENCE [LARGE SCALE GENOMIC DNA]</scope>
    <source>
        <strain evidence="5">DSM 14880 / VKM B-2319 / CO-1-SRB</strain>
    </source>
</reference>
<dbReference type="PANTHER" id="PTHR34106:SF5">
    <property type="entry name" value="GLYCOSIDASE"/>
    <property type="match status" value="1"/>
</dbReference>
<dbReference type="GO" id="GO:0016798">
    <property type="term" value="F:hydrolase activity, acting on glycosyl bonds"/>
    <property type="evidence" value="ECO:0007669"/>
    <property type="project" value="UniProtKB-KW"/>
</dbReference>
<keyword evidence="1" id="KW-0328">Glycosyltransferase</keyword>
<dbReference type="Pfam" id="PF04041">
    <property type="entry name" value="Glyco_hydro_130"/>
    <property type="match status" value="1"/>
</dbReference>
<dbReference type="STRING" id="868595.Desca_2163"/>
<keyword evidence="4" id="KW-0378">Hydrolase</keyword>
<keyword evidence="2" id="KW-0808">Transferase</keyword>
<dbReference type="Gene3D" id="2.115.10.20">
    <property type="entry name" value="Glycosyl hydrolase domain, family 43"/>
    <property type="match status" value="1"/>
</dbReference>
<evidence type="ECO:0000256" key="1">
    <source>
        <dbReference type="ARBA" id="ARBA00022676"/>
    </source>
</evidence>
<evidence type="ECO:0000256" key="3">
    <source>
        <dbReference type="ARBA" id="ARBA00024356"/>
    </source>
</evidence>
<dbReference type="RefSeq" id="WP_003542155.1">
    <property type="nucleotide sequence ID" value="NC_015565.1"/>
</dbReference>
<keyword evidence="5" id="KW-1185">Reference proteome</keyword>
<protein>
    <submittedName>
        <fullName evidence="4">Glycosidase related protein</fullName>
    </submittedName>
</protein>
<dbReference type="Proteomes" id="UP000009226">
    <property type="component" value="Chromosome"/>
</dbReference>
<evidence type="ECO:0000313" key="4">
    <source>
        <dbReference type="EMBL" id="AEF95002.1"/>
    </source>
</evidence>
<sequence length="333" mass="38037">MGKGFQSKLTSGNNTYRELFKRHPRNPILTSKDWPYPANTVFNPAATVYQNKVLLLARVEDRRGFSHLTKAISEDGVSNWQIDSFPTLIPEPDLFPEEEWGIEDPRITWMEELNQWAVAYTAYSRGGPLVSLALTKDFKTFEKLGAVMPPEDKDAALFPRKFNGKWVMIHRPIPASHAPSAHIWISRSEDLKYWGEHQILINARRGGWWDANKVGLSAQPLETPEGWLILYHGVRKTAAGAIYRLGLALLDLENPFRVLRRSDEWVFGPSEYYEREGDVDDVVFPCGWILDNRTGMIKMYYGGADTCIALATASLSDLLEYIKRCPEPKEEEF</sequence>
<name>F6BA33_DESCC</name>
<dbReference type="PANTHER" id="PTHR34106">
    <property type="entry name" value="GLYCOSIDASE"/>
    <property type="match status" value="1"/>
</dbReference>
<evidence type="ECO:0000256" key="2">
    <source>
        <dbReference type="ARBA" id="ARBA00022679"/>
    </source>
</evidence>
<organism evidence="4 5">
    <name type="scientific">Desulfotomaculum nigrificans (strain DSM 14880 / VKM B-2319 / CO-1-SRB)</name>
    <name type="common">Desulfotomaculum carboxydivorans</name>
    <dbReference type="NCBI Taxonomy" id="868595"/>
    <lineage>
        <taxon>Bacteria</taxon>
        <taxon>Bacillati</taxon>
        <taxon>Bacillota</taxon>
        <taxon>Clostridia</taxon>
        <taxon>Eubacteriales</taxon>
        <taxon>Desulfotomaculaceae</taxon>
        <taxon>Desulfotomaculum</taxon>
    </lineage>
</organism>
<proteinExistence type="inferred from homology"/>
<keyword evidence="4" id="KW-0326">Glycosidase</keyword>
<dbReference type="InterPro" id="IPR023296">
    <property type="entry name" value="Glyco_hydro_beta-prop_sf"/>
</dbReference>
<evidence type="ECO:0000313" key="5">
    <source>
        <dbReference type="Proteomes" id="UP000009226"/>
    </source>
</evidence>
<dbReference type="GO" id="GO:0016757">
    <property type="term" value="F:glycosyltransferase activity"/>
    <property type="evidence" value="ECO:0007669"/>
    <property type="project" value="UniProtKB-KW"/>
</dbReference>
<comment type="similarity">
    <text evidence="3">Belongs to the glycosyl hydrolase 130 family.</text>
</comment>
<accession>F6BA33</accession>
<dbReference type="CDD" id="cd18615">
    <property type="entry name" value="GH130"/>
    <property type="match status" value="1"/>
</dbReference>
<dbReference type="eggNOG" id="COG2152">
    <property type="taxonomic scope" value="Bacteria"/>
</dbReference>
<dbReference type="KEGG" id="dca:Desca_2163"/>
<dbReference type="InterPro" id="IPR007184">
    <property type="entry name" value="Mannoside_phosphorylase"/>
</dbReference>
<dbReference type="EMBL" id="CP002736">
    <property type="protein sequence ID" value="AEF95002.1"/>
    <property type="molecule type" value="Genomic_DNA"/>
</dbReference>
<dbReference type="SUPFAM" id="SSF75005">
    <property type="entry name" value="Arabinanase/levansucrase/invertase"/>
    <property type="match status" value="1"/>
</dbReference>